<evidence type="ECO:0000256" key="3">
    <source>
        <dbReference type="ARBA" id="ARBA00022679"/>
    </source>
</evidence>
<dbReference type="InterPro" id="IPR011034">
    <property type="entry name" value="Formyl_transferase-like_C_sf"/>
</dbReference>
<dbReference type="CDD" id="cd08704">
    <property type="entry name" value="Met_tRNA_FMT_C"/>
    <property type="match status" value="1"/>
</dbReference>
<dbReference type="RefSeq" id="WP_064042599.1">
    <property type="nucleotide sequence ID" value="NZ_LUUJ01000134.1"/>
</dbReference>
<dbReference type="CDD" id="cd08646">
    <property type="entry name" value="FMT_core_Met-tRNA-FMT_N"/>
    <property type="match status" value="1"/>
</dbReference>
<evidence type="ECO:0000256" key="4">
    <source>
        <dbReference type="ARBA" id="ARBA00022917"/>
    </source>
</evidence>
<dbReference type="SUPFAM" id="SSF50486">
    <property type="entry name" value="FMT C-terminal domain-like"/>
    <property type="match status" value="1"/>
</dbReference>
<gene>
    <name evidence="5" type="primary">fmt</name>
    <name evidence="8" type="ORF">A1507_03840</name>
</gene>
<protein>
    <recommendedName>
        <fullName evidence="2 5">Methionyl-tRNA formyltransferase</fullName>
        <ecNumber evidence="2 5">2.1.2.9</ecNumber>
    </recommendedName>
</protein>
<evidence type="ECO:0000256" key="1">
    <source>
        <dbReference type="ARBA" id="ARBA00010699"/>
    </source>
</evidence>
<dbReference type="HAMAP" id="MF_00182">
    <property type="entry name" value="Formyl_trans"/>
    <property type="match status" value="1"/>
</dbReference>
<dbReference type="EMBL" id="LUUJ01000134">
    <property type="protein sequence ID" value="OAI10431.1"/>
    <property type="molecule type" value="Genomic_DNA"/>
</dbReference>
<dbReference type="InterPro" id="IPR036477">
    <property type="entry name" value="Formyl_transf_N_sf"/>
</dbReference>
<reference evidence="8 9" key="1">
    <citation type="submission" date="2016-03" db="EMBL/GenBank/DDBJ databases">
        <authorList>
            <person name="Ploux O."/>
        </authorList>
    </citation>
    <scope>NUCLEOTIDE SEQUENCE [LARGE SCALE GENOMIC DNA]</scope>
    <source>
        <strain evidence="8 9">R-45378</strain>
    </source>
</reference>
<dbReference type="PROSITE" id="PS00373">
    <property type="entry name" value="GART"/>
    <property type="match status" value="1"/>
</dbReference>
<sequence length="308" mass="32767">MKIVFAGTPEFAVPTLQTLIDSPHEVVAAYTQPDRPAGRGRKLTASPVKDLALTAGIPVAQPENFKTAEAIQALADLQPELIVVVAYGLILPQAVLDIPKFGCINVHGSLLPRWRGAAPIHRAVMAGDSKTGVTIMKVVKKLDAGDMLYKVECPIGADATSSQLHDRLAELGAEALLKVVDMIETGTLQAEAQDESLVTYAHKLEKQEAVLDWRQSAVELDRKIRGLNAWPVAQTTFAGQILRVWRSEVLHRPAAAAPGTIDSSAQAVDVATGAGVLRLLEVQLPGGKRINGKDFLNAHPAAGVVLGS</sequence>
<evidence type="ECO:0000256" key="2">
    <source>
        <dbReference type="ARBA" id="ARBA00012261"/>
    </source>
</evidence>
<dbReference type="Proteomes" id="UP000077857">
    <property type="component" value="Unassembled WGS sequence"/>
</dbReference>
<name>A0A177MXT7_9GAMM</name>
<feature type="domain" description="Formyl transferase C-terminal" evidence="7">
    <location>
        <begin position="203"/>
        <end position="299"/>
    </location>
</feature>
<dbReference type="InterPro" id="IPR001555">
    <property type="entry name" value="GART_AS"/>
</dbReference>
<dbReference type="InterPro" id="IPR002376">
    <property type="entry name" value="Formyl_transf_N"/>
</dbReference>
<comment type="function">
    <text evidence="5">Attaches a formyl group to the free amino group of methionyl-tRNA(fMet). The formyl group appears to play a dual role in the initiator identity of N-formylmethionyl-tRNA by promoting its recognition by IF2 and preventing the misappropriation of this tRNA by the elongation apparatus.</text>
</comment>
<accession>A0A177MXT7</accession>
<dbReference type="OrthoDB" id="9802815at2"/>
<dbReference type="PANTHER" id="PTHR11138">
    <property type="entry name" value="METHIONYL-TRNA FORMYLTRANSFERASE"/>
    <property type="match status" value="1"/>
</dbReference>
<dbReference type="FunFam" id="3.40.50.170:FF:000003">
    <property type="entry name" value="Methionyl-tRNA formyltransferase"/>
    <property type="match status" value="1"/>
</dbReference>
<dbReference type="Pfam" id="PF02911">
    <property type="entry name" value="Formyl_trans_C"/>
    <property type="match status" value="1"/>
</dbReference>
<comment type="catalytic activity">
    <reaction evidence="5">
        <text>L-methionyl-tRNA(fMet) + (6R)-10-formyltetrahydrofolate = N-formyl-L-methionyl-tRNA(fMet) + (6S)-5,6,7,8-tetrahydrofolate + H(+)</text>
        <dbReference type="Rhea" id="RHEA:24380"/>
        <dbReference type="Rhea" id="RHEA-COMP:9952"/>
        <dbReference type="Rhea" id="RHEA-COMP:9953"/>
        <dbReference type="ChEBI" id="CHEBI:15378"/>
        <dbReference type="ChEBI" id="CHEBI:57453"/>
        <dbReference type="ChEBI" id="CHEBI:78530"/>
        <dbReference type="ChEBI" id="CHEBI:78844"/>
        <dbReference type="ChEBI" id="CHEBI:195366"/>
        <dbReference type="EC" id="2.1.2.9"/>
    </reaction>
</comment>
<keyword evidence="4 5" id="KW-0648">Protein biosynthesis</keyword>
<dbReference type="AlphaFoldDB" id="A0A177MXT7"/>
<evidence type="ECO:0000256" key="5">
    <source>
        <dbReference type="HAMAP-Rule" id="MF_00182"/>
    </source>
</evidence>
<dbReference type="InterPro" id="IPR044135">
    <property type="entry name" value="Met-tRNA-FMT_C"/>
</dbReference>
<comment type="caution">
    <text evidence="8">The sequence shown here is derived from an EMBL/GenBank/DDBJ whole genome shotgun (WGS) entry which is preliminary data.</text>
</comment>
<dbReference type="InterPro" id="IPR005794">
    <property type="entry name" value="Fmt"/>
</dbReference>
<dbReference type="EC" id="2.1.2.9" evidence="2 5"/>
<organism evidence="8 9">
    <name type="scientific">Methylomonas koyamae</name>
    <dbReference type="NCBI Taxonomy" id="702114"/>
    <lineage>
        <taxon>Bacteria</taxon>
        <taxon>Pseudomonadati</taxon>
        <taxon>Pseudomonadota</taxon>
        <taxon>Gammaproteobacteria</taxon>
        <taxon>Methylococcales</taxon>
        <taxon>Methylococcaceae</taxon>
        <taxon>Methylomonas</taxon>
    </lineage>
</organism>
<feature type="binding site" evidence="5">
    <location>
        <begin position="109"/>
        <end position="112"/>
    </location>
    <ligand>
        <name>(6S)-5,6,7,8-tetrahydrofolate</name>
        <dbReference type="ChEBI" id="CHEBI:57453"/>
    </ligand>
</feature>
<dbReference type="NCBIfam" id="TIGR00460">
    <property type="entry name" value="fmt"/>
    <property type="match status" value="1"/>
</dbReference>
<evidence type="ECO:0000259" key="6">
    <source>
        <dbReference type="Pfam" id="PF00551"/>
    </source>
</evidence>
<comment type="similarity">
    <text evidence="1 5">Belongs to the Fmt family.</text>
</comment>
<dbReference type="InterPro" id="IPR005793">
    <property type="entry name" value="Formyl_trans_C"/>
</dbReference>
<feature type="domain" description="Formyl transferase N-terminal" evidence="6">
    <location>
        <begin position="1"/>
        <end position="180"/>
    </location>
</feature>
<evidence type="ECO:0000313" key="8">
    <source>
        <dbReference type="EMBL" id="OAI10431.1"/>
    </source>
</evidence>
<keyword evidence="3 5" id="KW-0808">Transferase</keyword>
<evidence type="ECO:0000259" key="7">
    <source>
        <dbReference type="Pfam" id="PF02911"/>
    </source>
</evidence>
<proteinExistence type="inferred from homology"/>
<dbReference type="SUPFAM" id="SSF53328">
    <property type="entry name" value="Formyltransferase"/>
    <property type="match status" value="1"/>
</dbReference>
<dbReference type="GO" id="GO:0004479">
    <property type="term" value="F:methionyl-tRNA formyltransferase activity"/>
    <property type="evidence" value="ECO:0007669"/>
    <property type="project" value="UniProtKB-UniRule"/>
</dbReference>
<dbReference type="GO" id="GO:0005829">
    <property type="term" value="C:cytosol"/>
    <property type="evidence" value="ECO:0007669"/>
    <property type="project" value="TreeGrafter"/>
</dbReference>
<dbReference type="FunFam" id="3.40.50.12230:FF:000001">
    <property type="entry name" value="Methionyl-tRNA formyltransferase"/>
    <property type="match status" value="1"/>
</dbReference>
<dbReference type="Gene3D" id="3.40.50.12230">
    <property type="match status" value="1"/>
</dbReference>
<dbReference type="Pfam" id="PF00551">
    <property type="entry name" value="Formyl_trans_N"/>
    <property type="match status" value="1"/>
</dbReference>
<dbReference type="InterPro" id="IPR041711">
    <property type="entry name" value="Met-tRNA-FMT_N"/>
</dbReference>
<evidence type="ECO:0000313" key="9">
    <source>
        <dbReference type="Proteomes" id="UP000077857"/>
    </source>
</evidence>
<dbReference type="PANTHER" id="PTHR11138:SF5">
    <property type="entry name" value="METHIONYL-TRNA FORMYLTRANSFERASE, MITOCHONDRIAL"/>
    <property type="match status" value="1"/>
</dbReference>